<dbReference type="PANTHER" id="PTHR43375:SF1">
    <property type="entry name" value="OROTIDINE 5'-PHOSPHATE DECARBOXYLASE"/>
    <property type="match status" value="1"/>
</dbReference>
<protein>
    <recommendedName>
        <fullName evidence="3">Orotidine 5'-phosphate decarboxylase</fullName>
        <ecNumber evidence="2">4.1.1.23</ecNumber>
    </recommendedName>
    <alternativeName>
        <fullName evidence="6">OMP decarboxylase</fullName>
    </alternativeName>
</protein>
<dbReference type="InterPro" id="IPR011995">
    <property type="entry name" value="OMPdecase_type-2"/>
</dbReference>
<dbReference type="Gene3D" id="3.20.20.70">
    <property type="entry name" value="Aldolase class I"/>
    <property type="match status" value="1"/>
</dbReference>
<gene>
    <name evidence="7" type="ORF">UU29_C0017G0025</name>
</gene>
<dbReference type="EMBL" id="LCAB01000017">
    <property type="protein sequence ID" value="KKR82189.1"/>
    <property type="molecule type" value="Genomic_DNA"/>
</dbReference>
<comment type="pathway">
    <text evidence="1">Pyrimidine metabolism; UMP biosynthesis via de novo pathway; UMP from orotate: step 2/2.</text>
</comment>
<dbReference type="Proteomes" id="UP000034601">
    <property type="component" value="Unassembled WGS sequence"/>
</dbReference>
<evidence type="ECO:0000256" key="6">
    <source>
        <dbReference type="ARBA" id="ARBA00033428"/>
    </source>
</evidence>
<reference evidence="7 8" key="1">
    <citation type="journal article" date="2015" name="Nature">
        <title>rRNA introns, odd ribosomes, and small enigmatic genomes across a large radiation of phyla.</title>
        <authorList>
            <person name="Brown C.T."/>
            <person name="Hug L.A."/>
            <person name="Thomas B.C."/>
            <person name="Sharon I."/>
            <person name="Castelle C.J."/>
            <person name="Singh A."/>
            <person name="Wilkins M.J."/>
            <person name="Williams K.H."/>
            <person name="Banfield J.F."/>
        </authorList>
    </citation>
    <scope>NUCLEOTIDE SEQUENCE [LARGE SCALE GENOMIC DNA]</scope>
</reference>
<evidence type="ECO:0000313" key="8">
    <source>
        <dbReference type="Proteomes" id="UP000034601"/>
    </source>
</evidence>
<proteinExistence type="predicted"/>
<dbReference type="SUPFAM" id="SSF51366">
    <property type="entry name" value="Ribulose-phoshate binding barrel"/>
    <property type="match status" value="1"/>
</dbReference>
<dbReference type="EC" id="4.1.1.23" evidence="2"/>
<keyword evidence="4" id="KW-0456">Lyase</keyword>
<name>A0A0G0TZ76_9BACT</name>
<dbReference type="InterPro" id="IPR013785">
    <property type="entry name" value="Aldolase_TIM"/>
</dbReference>
<dbReference type="PANTHER" id="PTHR43375">
    <property type="entry name" value="OROTIDINE 5'-PHOSPHATE DECARBOXYLASE"/>
    <property type="match status" value="1"/>
</dbReference>
<evidence type="ECO:0000256" key="5">
    <source>
        <dbReference type="ARBA" id="ARBA00022975"/>
    </source>
</evidence>
<comment type="caution">
    <text evidence="7">The sequence shown here is derived from an EMBL/GenBank/DDBJ whole genome shotgun (WGS) entry which is preliminary data.</text>
</comment>
<sequence length="157" mass="17242">MTDDEMDLAQVAAKQHYSDTLLEALDKESKLTEKQRRFLEKHRPSNRLLPIYQIVALRTATLAAKHPDTTFGLVVGATHPKAFKPVRLLAPNLLFLIPGIGKQGGDLESTLKFAGDNIVINSSSGIIFASSGPDFAEAAKREVIKLDNQIRHLKQAA</sequence>
<evidence type="ECO:0000313" key="7">
    <source>
        <dbReference type="EMBL" id="KKR82189.1"/>
    </source>
</evidence>
<evidence type="ECO:0000256" key="2">
    <source>
        <dbReference type="ARBA" id="ARBA00012321"/>
    </source>
</evidence>
<dbReference type="GO" id="GO:0044205">
    <property type="term" value="P:'de novo' UMP biosynthetic process"/>
    <property type="evidence" value="ECO:0007669"/>
    <property type="project" value="UniProtKB-UniPathway"/>
</dbReference>
<accession>A0A0G0TZ76</accession>
<dbReference type="InterPro" id="IPR011060">
    <property type="entry name" value="RibuloseP-bd_barrel"/>
</dbReference>
<dbReference type="AlphaFoldDB" id="A0A0G0TZ76"/>
<dbReference type="GO" id="GO:0004590">
    <property type="term" value="F:orotidine-5'-phosphate decarboxylase activity"/>
    <property type="evidence" value="ECO:0007669"/>
    <property type="project" value="UniProtKB-EC"/>
</dbReference>
<keyword evidence="5" id="KW-0665">Pyrimidine biosynthesis</keyword>
<evidence type="ECO:0000256" key="4">
    <source>
        <dbReference type="ARBA" id="ARBA00022793"/>
    </source>
</evidence>
<keyword evidence="4" id="KW-0210">Decarboxylase</keyword>
<evidence type="ECO:0000256" key="3">
    <source>
        <dbReference type="ARBA" id="ARBA00021923"/>
    </source>
</evidence>
<evidence type="ECO:0000256" key="1">
    <source>
        <dbReference type="ARBA" id="ARBA00004861"/>
    </source>
</evidence>
<organism evidence="7 8">
    <name type="scientific">Candidatus Daviesbacteria bacterium GW2011_GWA2_40_9</name>
    <dbReference type="NCBI Taxonomy" id="1618424"/>
    <lineage>
        <taxon>Bacteria</taxon>
        <taxon>Candidatus Daviesiibacteriota</taxon>
    </lineage>
</organism>
<dbReference type="UniPathway" id="UPA00070">
    <property type="reaction ID" value="UER00120"/>
</dbReference>